<proteinExistence type="predicted"/>
<protein>
    <recommendedName>
        <fullName evidence="4">DUF2059 domain-containing protein</fullName>
    </recommendedName>
</protein>
<feature type="chain" id="PRO_5046256868" description="DUF2059 domain-containing protein" evidence="1">
    <location>
        <begin position="21"/>
        <end position="176"/>
    </location>
</feature>
<organism evidence="2 3">
    <name type="scientific">Sphingomonas swuensis</name>
    <dbReference type="NCBI Taxonomy" id="977800"/>
    <lineage>
        <taxon>Bacteria</taxon>
        <taxon>Pseudomonadati</taxon>
        <taxon>Pseudomonadota</taxon>
        <taxon>Alphaproteobacteria</taxon>
        <taxon>Sphingomonadales</taxon>
        <taxon>Sphingomonadaceae</taxon>
        <taxon>Sphingomonas</taxon>
    </lineage>
</organism>
<evidence type="ECO:0000313" key="3">
    <source>
        <dbReference type="Proteomes" id="UP001500235"/>
    </source>
</evidence>
<evidence type="ECO:0000256" key="1">
    <source>
        <dbReference type="SAM" id="SignalP"/>
    </source>
</evidence>
<comment type="caution">
    <text evidence="2">The sequence shown here is derived from an EMBL/GenBank/DDBJ whole genome shotgun (WGS) entry which is preliminary data.</text>
</comment>
<dbReference type="Proteomes" id="UP001500235">
    <property type="component" value="Unassembled WGS sequence"/>
</dbReference>
<gene>
    <name evidence="2" type="ORF">GCM10022280_04470</name>
</gene>
<accession>A0ABP7SDL4</accession>
<keyword evidence="1" id="KW-0732">Signal</keyword>
<name>A0ABP7SDL4_9SPHN</name>
<evidence type="ECO:0008006" key="4">
    <source>
        <dbReference type="Google" id="ProtNLM"/>
    </source>
</evidence>
<reference evidence="3" key="1">
    <citation type="journal article" date="2019" name="Int. J. Syst. Evol. Microbiol.">
        <title>The Global Catalogue of Microorganisms (GCM) 10K type strain sequencing project: providing services to taxonomists for standard genome sequencing and annotation.</title>
        <authorList>
            <consortium name="The Broad Institute Genomics Platform"/>
            <consortium name="The Broad Institute Genome Sequencing Center for Infectious Disease"/>
            <person name="Wu L."/>
            <person name="Ma J."/>
        </authorList>
    </citation>
    <scope>NUCLEOTIDE SEQUENCE [LARGE SCALE GENOMIC DNA]</scope>
    <source>
        <strain evidence="3">JCM 17563</strain>
    </source>
</reference>
<evidence type="ECO:0000313" key="2">
    <source>
        <dbReference type="EMBL" id="GAA4010369.1"/>
    </source>
</evidence>
<sequence>MKTFLLLGVVALFSTSTALAAPPQTNETLAPSAQIGVPASPSKLLLVRRFLRAIGLQQQLDSGSFLERYAVPGGPMWQVTSGQDMREGLKSGFEKRMAALTNAYSKHRKEYQQAYEDHVNWEFTEAELAEIVGFLERPVGKHFLDGRWRMEAYVGTETEQMEEQLLKDAMANLAKP</sequence>
<feature type="signal peptide" evidence="1">
    <location>
        <begin position="1"/>
        <end position="20"/>
    </location>
</feature>
<keyword evidence="3" id="KW-1185">Reference proteome</keyword>
<dbReference type="EMBL" id="BAABBQ010000001">
    <property type="protein sequence ID" value="GAA4010369.1"/>
    <property type="molecule type" value="Genomic_DNA"/>
</dbReference>
<dbReference type="RefSeq" id="WP_344705766.1">
    <property type="nucleotide sequence ID" value="NZ_BAABBQ010000001.1"/>
</dbReference>